<proteinExistence type="predicted"/>
<sequence>MGKEFSIGFDDTSLSLPLNIFLYYHEFSFEELKLFLEFYASYVTFVGNVMVNPFTCDLAFDIDHMLHEFMWFPICGKKMDVTFEIDGYQLKTIKDWSTSKSAFEVGSFHGFTSFYKKSIKDLSTIAKSLIDVPKKMIGFIWETCSPCLEFAHNSTILYSSFEKTMEFLKYILFKDHDAIDANNMMFETELLTVGPAPTVASGLLLAPCLEVANLLRMVGSILPSPAGLEREKRMSP</sequence>
<evidence type="ECO:0000313" key="2">
    <source>
        <dbReference type="Proteomes" id="UP001060085"/>
    </source>
</evidence>
<protein>
    <submittedName>
        <fullName evidence="1">Uncharacterized protein</fullName>
    </submittedName>
</protein>
<keyword evidence="2" id="KW-1185">Reference proteome</keyword>
<comment type="caution">
    <text evidence="1">The sequence shown here is derived from an EMBL/GenBank/DDBJ whole genome shotgun (WGS) entry which is preliminary data.</text>
</comment>
<evidence type="ECO:0000313" key="1">
    <source>
        <dbReference type="EMBL" id="KAI5672269.1"/>
    </source>
</evidence>
<gene>
    <name evidence="1" type="ORF">M9H77_12633</name>
</gene>
<dbReference type="Proteomes" id="UP001060085">
    <property type="component" value="Linkage Group LG03"/>
</dbReference>
<reference evidence="2" key="1">
    <citation type="journal article" date="2023" name="Nat. Plants">
        <title>Single-cell RNA sequencing provides a high-resolution roadmap for understanding the multicellular compartmentation of specialized metabolism.</title>
        <authorList>
            <person name="Sun S."/>
            <person name="Shen X."/>
            <person name="Li Y."/>
            <person name="Li Y."/>
            <person name="Wang S."/>
            <person name="Li R."/>
            <person name="Zhang H."/>
            <person name="Shen G."/>
            <person name="Guo B."/>
            <person name="Wei J."/>
            <person name="Xu J."/>
            <person name="St-Pierre B."/>
            <person name="Chen S."/>
            <person name="Sun C."/>
        </authorList>
    </citation>
    <scope>NUCLEOTIDE SEQUENCE [LARGE SCALE GENOMIC DNA]</scope>
</reference>
<organism evidence="1 2">
    <name type="scientific">Catharanthus roseus</name>
    <name type="common">Madagascar periwinkle</name>
    <name type="synonym">Vinca rosea</name>
    <dbReference type="NCBI Taxonomy" id="4058"/>
    <lineage>
        <taxon>Eukaryota</taxon>
        <taxon>Viridiplantae</taxon>
        <taxon>Streptophyta</taxon>
        <taxon>Embryophyta</taxon>
        <taxon>Tracheophyta</taxon>
        <taxon>Spermatophyta</taxon>
        <taxon>Magnoliopsida</taxon>
        <taxon>eudicotyledons</taxon>
        <taxon>Gunneridae</taxon>
        <taxon>Pentapetalae</taxon>
        <taxon>asterids</taxon>
        <taxon>lamiids</taxon>
        <taxon>Gentianales</taxon>
        <taxon>Apocynaceae</taxon>
        <taxon>Rauvolfioideae</taxon>
        <taxon>Vinceae</taxon>
        <taxon>Catharanthinae</taxon>
        <taxon>Catharanthus</taxon>
    </lineage>
</organism>
<name>A0ACC0BHZ7_CATRO</name>
<dbReference type="EMBL" id="CM044703">
    <property type="protein sequence ID" value="KAI5672269.1"/>
    <property type="molecule type" value="Genomic_DNA"/>
</dbReference>
<accession>A0ACC0BHZ7</accession>